<organism evidence="3 4">
    <name type="scientific">Aneurinibacillus aneurinilyticus ATCC 12856</name>
    <dbReference type="NCBI Taxonomy" id="649747"/>
    <lineage>
        <taxon>Bacteria</taxon>
        <taxon>Bacillati</taxon>
        <taxon>Bacillota</taxon>
        <taxon>Bacilli</taxon>
        <taxon>Bacillales</taxon>
        <taxon>Paenibacillaceae</taxon>
        <taxon>Aneurinibacillus group</taxon>
        <taxon>Aneurinibacillus</taxon>
    </lineage>
</organism>
<feature type="coiled-coil region" evidence="1">
    <location>
        <begin position="71"/>
        <end position="98"/>
    </location>
</feature>
<evidence type="ECO:0000313" key="3">
    <source>
        <dbReference type="EMBL" id="ERI10811.1"/>
    </source>
</evidence>
<gene>
    <name evidence="3" type="ORF">HMPREF0083_01067</name>
</gene>
<dbReference type="eggNOG" id="COG3935">
    <property type="taxonomic scope" value="Bacteria"/>
</dbReference>
<keyword evidence="4" id="KW-1185">Reference proteome</keyword>
<dbReference type="PATRIC" id="fig|649747.3.peg.968"/>
<reference evidence="3 4" key="1">
    <citation type="submission" date="2013-08" db="EMBL/GenBank/DDBJ databases">
        <authorList>
            <person name="Weinstock G."/>
            <person name="Sodergren E."/>
            <person name="Wylie T."/>
            <person name="Fulton L."/>
            <person name="Fulton R."/>
            <person name="Fronick C."/>
            <person name="O'Laughlin M."/>
            <person name="Godfrey J."/>
            <person name="Miner T."/>
            <person name="Herter B."/>
            <person name="Appelbaum E."/>
            <person name="Cordes M."/>
            <person name="Lek S."/>
            <person name="Wollam A."/>
            <person name="Pepin K.H."/>
            <person name="Palsikar V.B."/>
            <person name="Mitreva M."/>
            <person name="Wilson R.K."/>
        </authorList>
    </citation>
    <scope>NUCLEOTIDE SEQUENCE [LARGE SCALE GENOMIC DNA]</scope>
    <source>
        <strain evidence="3 4">ATCC 12856</strain>
    </source>
</reference>
<evidence type="ECO:0008006" key="5">
    <source>
        <dbReference type="Google" id="ProtNLM"/>
    </source>
</evidence>
<evidence type="ECO:0000256" key="1">
    <source>
        <dbReference type="SAM" id="Coils"/>
    </source>
</evidence>
<evidence type="ECO:0000256" key="2">
    <source>
        <dbReference type="SAM" id="MobiDB-lite"/>
    </source>
</evidence>
<protein>
    <recommendedName>
        <fullName evidence="5">DnaD domain protein</fullName>
    </recommendedName>
</protein>
<name>U1YJ74_ANEAE</name>
<dbReference type="EMBL" id="AWSJ01000066">
    <property type="protein sequence ID" value="ERI10811.1"/>
    <property type="molecule type" value="Genomic_DNA"/>
</dbReference>
<keyword evidence="1" id="KW-0175">Coiled coil</keyword>
<dbReference type="STRING" id="649747.HMPREF0083_01067"/>
<dbReference type="HOGENOM" id="CLU_828070_0_0_9"/>
<proteinExistence type="predicted"/>
<dbReference type="AlphaFoldDB" id="U1YJ74"/>
<feature type="region of interest" description="Disordered" evidence="2">
    <location>
        <begin position="163"/>
        <end position="199"/>
    </location>
</feature>
<comment type="caution">
    <text evidence="3">The sequence shown here is derived from an EMBL/GenBank/DDBJ whole genome shotgun (WGS) entry which is preliminary data.</text>
</comment>
<evidence type="ECO:0000313" key="4">
    <source>
        <dbReference type="Proteomes" id="UP000016511"/>
    </source>
</evidence>
<dbReference type="Proteomes" id="UP000016511">
    <property type="component" value="Unassembled WGS sequence"/>
</dbReference>
<sequence length="335" mass="38345">MNWTGNIIPANWFKELRFANGKPHVNAILILSELVYWYRPTEIRDETTGESIEFKKKFSKDKLQRSYASLAEQFGISKRQAKEAMDFLENEKNIINREFRTVDTDAGKLNNVLFIDINVDELKKITYPSTHHLLRSNVGGSYIETDHPPTLKRGTNTEITTEILEDRLIESGNTRESSSQPNTESDGMPTSVPGTAQEEISLPDWLGRIEEKYVSLRGKYMNDKDYQTAVQLIKSGIPLQTILDGIDTTFENKKKSQDNDWNEIRSLAYCAKAIQQLHNERTARAKAREELEQFVIDDPPVEREAAVTTEPAQADPQMDEEMKRLLEQMKGGKET</sequence>
<feature type="compositionally biased region" description="Polar residues" evidence="2">
    <location>
        <begin position="171"/>
        <end position="185"/>
    </location>
</feature>
<accession>U1YJ74</accession>